<protein>
    <recommendedName>
        <fullName evidence="3">Protein kinase domain-containing protein</fullName>
    </recommendedName>
</protein>
<dbReference type="GO" id="GO:0004672">
    <property type="term" value="F:protein kinase activity"/>
    <property type="evidence" value="ECO:0007669"/>
    <property type="project" value="InterPro"/>
</dbReference>
<dbReference type="SUPFAM" id="SSF56112">
    <property type="entry name" value="Protein kinase-like (PK-like)"/>
    <property type="match status" value="1"/>
</dbReference>
<dbReference type="PROSITE" id="PS50011">
    <property type="entry name" value="PROTEIN_KINASE_DOM"/>
    <property type="match status" value="1"/>
</dbReference>
<dbReference type="Proteomes" id="UP001054857">
    <property type="component" value="Unassembled WGS sequence"/>
</dbReference>
<dbReference type="EMBL" id="BMAR01000022">
    <property type="protein sequence ID" value="GFR48192.1"/>
    <property type="molecule type" value="Genomic_DNA"/>
</dbReference>
<accession>A0AAD3DWW5</accession>
<dbReference type="GO" id="GO:0005524">
    <property type="term" value="F:ATP binding"/>
    <property type="evidence" value="ECO:0007669"/>
    <property type="project" value="UniProtKB-KW"/>
</dbReference>
<evidence type="ECO:0000313" key="5">
    <source>
        <dbReference type="Proteomes" id="UP001054857"/>
    </source>
</evidence>
<sequence>ELQRFPQGLPSRKLKLLTRQLLHAAAYQHDSKIVHRDIKPANILLSSKGDLKLCDFGFARFTQCGLKDTKPYTPYVVTRWYRAPGETCISSSHQTYQRHAQA</sequence>
<feature type="non-terminal residue" evidence="4">
    <location>
        <position position="102"/>
    </location>
</feature>
<dbReference type="Pfam" id="PF00069">
    <property type="entry name" value="Pkinase"/>
    <property type="match status" value="1"/>
</dbReference>
<evidence type="ECO:0000259" key="3">
    <source>
        <dbReference type="PROSITE" id="PS50011"/>
    </source>
</evidence>
<organism evidence="4 5">
    <name type="scientific">Astrephomene gubernaculifera</name>
    <dbReference type="NCBI Taxonomy" id="47775"/>
    <lineage>
        <taxon>Eukaryota</taxon>
        <taxon>Viridiplantae</taxon>
        <taxon>Chlorophyta</taxon>
        <taxon>core chlorophytes</taxon>
        <taxon>Chlorophyceae</taxon>
        <taxon>CS clade</taxon>
        <taxon>Chlamydomonadales</taxon>
        <taxon>Astrephomenaceae</taxon>
        <taxon>Astrephomene</taxon>
    </lineage>
</organism>
<evidence type="ECO:0000256" key="1">
    <source>
        <dbReference type="ARBA" id="ARBA00022741"/>
    </source>
</evidence>
<feature type="domain" description="Protein kinase" evidence="3">
    <location>
        <begin position="1"/>
        <end position="102"/>
    </location>
</feature>
<dbReference type="PROSITE" id="PS00108">
    <property type="entry name" value="PROTEIN_KINASE_ST"/>
    <property type="match status" value="1"/>
</dbReference>
<feature type="non-terminal residue" evidence="4">
    <location>
        <position position="1"/>
    </location>
</feature>
<dbReference type="PANTHER" id="PTHR24055">
    <property type="entry name" value="MITOGEN-ACTIVATED PROTEIN KINASE"/>
    <property type="match status" value="1"/>
</dbReference>
<keyword evidence="5" id="KW-1185">Reference proteome</keyword>
<dbReference type="InterPro" id="IPR011009">
    <property type="entry name" value="Kinase-like_dom_sf"/>
</dbReference>
<comment type="caution">
    <text evidence="4">The sequence shown here is derived from an EMBL/GenBank/DDBJ whole genome shotgun (WGS) entry which is preliminary data.</text>
</comment>
<dbReference type="InterPro" id="IPR000719">
    <property type="entry name" value="Prot_kinase_dom"/>
</dbReference>
<reference evidence="4 5" key="1">
    <citation type="journal article" date="2021" name="Sci. Rep.">
        <title>Genome sequencing of the multicellular alga Astrephomene provides insights into convergent evolution of germ-soma differentiation.</title>
        <authorList>
            <person name="Yamashita S."/>
            <person name="Yamamoto K."/>
            <person name="Matsuzaki R."/>
            <person name="Suzuki S."/>
            <person name="Yamaguchi H."/>
            <person name="Hirooka S."/>
            <person name="Minakuchi Y."/>
            <person name="Miyagishima S."/>
            <person name="Kawachi M."/>
            <person name="Toyoda A."/>
            <person name="Nozaki H."/>
        </authorList>
    </citation>
    <scope>NUCLEOTIDE SEQUENCE [LARGE SCALE GENOMIC DNA]</scope>
    <source>
        <strain evidence="4 5">NIES-4017</strain>
    </source>
</reference>
<evidence type="ECO:0000256" key="2">
    <source>
        <dbReference type="ARBA" id="ARBA00022840"/>
    </source>
</evidence>
<dbReference type="Gene3D" id="1.10.510.10">
    <property type="entry name" value="Transferase(Phosphotransferase) domain 1"/>
    <property type="match status" value="1"/>
</dbReference>
<evidence type="ECO:0000313" key="4">
    <source>
        <dbReference type="EMBL" id="GFR48192.1"/>
    </source>
</evidence>
<dbReference type="InterPro" id="IPR008271">
    <property type="entry name" value="Ser/Thr_kinase_AS"/>
</dbReference>
<dbReference type="InterPro" id="IPR050117">
    <property type="entry name" value="MAPK"/>
</dbReference>
<proteinExistence type="predicted"/>
<gene>
    <name evidence="4" type="ORF">Agub_g10045</name>
</gene>
<keyword evidence="2" id="KW-0067">ATP-binding</keyword>
<name>A0AAD3DWW5_9CHLO</name>
<dbReference type="AlphaFoldDB" id="A0AAD3DWW5"/>
<keyword evidence="1" id="KW-0547">Nucleotide-binding</keyword>